<feature type="coiled-coil region" evidence="10">
    <location>
        <begin position="194"/>
        <end position="224"/>
    </location>
</feature>
<reference evidence="12" key="1">
    <citation type="submission" date="2020-06" db="EMBL/GenBank/DDBJ databases">
        <authorList>
            <person name="Li T."/>
            <person name="Hu X."/>
            <person name="Zhang T."/>
            <person name="Song X."/>
            <person name="Zhang H."/>
            <person name="Dai N."/>
            <person name="Sheng W."/>
            <person name="Hou X."/>
            <person name="Wei L."/>
        </authorList>
    </citation>
    <scope>NUCLEOTIDE SEQUENCE</scope>
    <source>
        <strain evidence="12">KEN8</strain>
        <tissue evidence="12">Leaf</tissue>
    </source>
</reference>
<dbReference type="Pfam" id="PF25762">
    <property type="entry name" value="HAUS1"/>
    <property type="match status" value="2"/>
</dbReference>
<keyword evidence="3" id="KW-0963">Cytoplasm</keyword>
<dbReference type="EMBL" id="JACGWM010000012">
    <property type="protein sequence ID" value="KAL0337908.1"/>
    <property type="molecule type" value="Genomic_DNA"/>
</dbReference>
<evidence type="ECO:0000256" key="11">
    <source>
        <dbReference type="SAM" id="MobiDB-lite"/>
    </source>
</evidence>
<dbReference type="PANTHER" id="PTHR31570">
    <property type="entry name" value="HAUS AUGMIN-LIKE COMPLEX SUBUNIT 1"/>
    <property type="match status" value="1"/>
</dbReference>
<dbReference type="GO" id="GO:0070652">
    <property type="term" value="C:HAUS complex"/>
    <property type="evidence" value="ECO:0007669"/>
    <property type="project" value="InterPro"/>
</dbReference>
<name>A0AAW2N3Z3_9LAMI</name>
<feature type="region of interest" description="Disordered" evidence="11">
    <location>
        <begin position="1"/>
        <end position="28"/>
    </location>
</feature>
<keyword evidence="9" id="KW-0131">Cell cycle</keyword>
<comment type="similarity">
    <text evidence="2">Belongs to the HAUS1 family.</text>
</comment>
<evidence type="ECO:0000256" key="4">
    <source>
        <dbReference type="ARBA" id="ARBA00022618"/>
    </source>
</evidence>
<evidence type="ECO:0000256" key="6">
    <source>
        <dbReference type="ARBA" id="ARBA00022776"/>
    </source>
</evidence>
<dbReference type="GO" id="GO:0005829">
    <property type="term" value="C:cytosol"/>
    <property type="evidence" value="ECO:0007669"/>
    <property type="project" value="TreeGrafter"/>
</dbReference>
<evidence type="ECO:0000313" key="12">
    <source>
        <dbReference type="EMBL" id="KAL0337908.1"/>
    </source>
</evidence>
<keyword evidence="5" id="KW-0493">Microtubule</keyword>
<evidence type="ECO:0000256" key="10">
    <source>
        <dbReference type="SAM" id="Coils"/>
    </source>
</evidence>
<dbReference type="GO" id="GO:0051301">
    <property type="term" value="P:cell division"/>
    <property type="evidence" value="ECO:0007669"/>
    <property type="project" value="UniProtKB-KW"/>
</dbReference>
<evidence type="ECO:0000256" key="3">
    <source>
        <dbReference type="ARBA" id="ARBA00022490"/>
    </source>
</evidence>
<evidence type="ECO:0000256" key="9">
    <source>
        <dbReference type="ARBA" id="ARBA00023306"/>
    </source>
</evidence>
<gene>
    <name evidence="12" type="ORF">Scaly_2065900</name>
</gene>
<keyword evidence="4" id="KW-0132">Cell division</keyword>
<protein>
    <submittedName>
        <fullName evidence="12">AUGMIN subunit</fullName>
    </submittedName>
</protein>
<dbReference type="InterPro" id="IPR026243">
    <property type="entry name" value="HAUS1"/>
</dbReference>
<comment type="caution">
    <text evidence="12">The sequence shown here is derived from an EMBL/GenBank/DDBJ whole genome shotgun (WGS) entry which is preliminary data.</text>
</comment>
<organism evidence="12">
    <name type="scientific">Sesamum calycinum</name>
    <dbReference type="NCBI Taxonomy" id="2727403"/>
    <lineage>
        <taxon>Eukaryota</taxon>
        <taxon>Viridiplantae</taxon>
        <taxon>Streptophyta</taxon>
        <taxon>Embryophyta</taxon>
        <taxon>Tracheophyta</taxon>
        <taxon>Spermatophyta</taxon>
        <taxon>Magnoliopsida</taxon>
        <taxon>eudicotyledons</taxon>
        <taxon>Gunneridae</taxon>
        <taxon>Pentapetalae</taxon>
        <taxon>asterids</taxon>
        <taxon>lamiids</taxon>
        <taxon>Lamiales</taxon>
        <taxon>Pedaliaceae</taxon>
        <taxon>Sesamum</taxon>
    </lineage>
</organism>
<dbReference type="PANTHER" id="PTHR31570:SF1">
    <property type="entry name" value="HAUS AUGMIN-LIKE COMPLEX SUBUNIT 1"/>
    <property type="match status" value="1"/>
</dbReference>
<dbReference type="AlphaFoldDB" id="A0AAW2N3Z3"/>
<evidence type="ECO:0000256" key="2">
    <source>
        <dbReference type="ARBA" id="ARBA00005479"/>
    </source>
</evidence>
<dbReference type="GO" id="GO:0051225">
    <property type="term" value="P:spindle assembly"/>
    <property type="evidence" value="ECO:0007669"/>
    <property type="project" value="InterPro"/>
</dbReference>
<evidence type="ECO:0000256" key="8">
    <source>
        <dbReference type="ARBA" id="ARBA00023212"/>
    </source>
</evidence>
<accession>A0AAW2N3Z3</accession>
<evidence type="ECO:0000256" key="1">
    <source>
        <dbReference type="ARBA" id="ARBA00004186"/>
    </source>
</evidence>
<keyword evidence="7 10" id="KW-0175">Coiled coil</keyword>
<comment type="subcellular location">
    <subcellularLocation>
        <location evidence="1">Cytoplasm</location>
        <location evidence="1">Cytoskeleton</location>
        <location evidence="1">Spindle</location>
    </subcellularLocation>
</comment>
<sequence length="356" mass="39777">MSKIGGGSDPPSPTLSVTSSEASKSSGTGFDANRIAEVKAWLVSQFDAAGKDVPDFEYTPRSIAHLHNIATLSQAKTQAATIVANDFRQKAAEYRSQGLTFNLHIHALVHSPSCMLLSLLNYSHYRTGSLFFSLKIMTRRLVTLAARIREILEHVGLVQESLPSNVVSSSQVLASVANLFNIRDTELSSFLVAMADLSLRKTAVEEKRAKVQQESKELLDYTRKAIARLTYLKRTLAQLEDEIPPCEAQMEHWKTNLAIMESKERQYMQQYSNYKAMLNRVGYSPEISHGVLVEMAEHRKDLEKKTKPILDTLRSYQDLPPDKALAALAIEDKKRQYAAAEKYLEDVLQSALASSE</sequence>
<proteinExistence type="inferred from homology"/>
<feature type="compositionally biased region" description="Polar residues" evidence="11">
    <location>
        <begin position="14"/>
        <end position="28"/>
    </location>
</feature>
<evidence type="ECO:0000256" key="5">
    <source>
        <dbReference type="ARBA" id="ARBA00022701"/>
    </source>
</evidence>
<keyword evidence="6" id="KW-0498">Mitosis</keyword>
<evidence type="ECO:0000256" key="7">
    <source>
        <dbReference type="ARBA" id="ARBA00023054"/>
    </source>
</evidence>
<keyword evidence="8" id="KW-0206">Cytoskeleton</keyword>
<dbReference type="GO" id="GO:0005874">
    <property type="term" value="C:microtubule"/>
    <property type="evidence" value="ECO:0007669"/>
    <property type="project" value="UniProtKB-KW"/>
</dbReference>
<dbReference type="GO" id="GO:0005819">
    <property type="term" value="C:spindle"/>
    <property type="evidence" value="ECO:0007669"/>
    <property type="project" value="UniProtKB-SubCell"/>
</dbReference>
<reference evidence="12" key="2">
    <citation type="journal article" date="2024" name="Plant">
        <title>Genomic evolution and insights into agronomic trait innovations of Sesamum species.</title>
        <authorList>
            <person name="Miao H."/>
            <person name="Wang L."/>
            <person name="Qu L."/>
            <person name="Liu H."/>
            <person name="Sun Y."/>
            <person name="Le M."/>
            <person name="Wang Q."/>
            <person name="Wei S."/>
            <person name="Zheng Y."/>
            <person name="Lin W."/>
            <person name="Duan Y."/>
            <person name="Cao H."/>
            <person name="Xiong S."/>
            <person name="Wang X."/>
            <person name="Wei L."/>
            <person name="Li C."/>
            <person name="Ma Q."/>
            <person name="Ju M."/>
            <person name="Zhao R."/>
            <person name="Li G."/>
            <person name="Mu C."/>
            <person name="Tian Q."/>
            <person name="Mei H."/>
            <person name="Zhang T."/>
            <person name="Gao T."/>
            <person name="Zhang H."/>
        </authorList>
    </citation>
    <scope>NUCLEOTIDE SEQUENCE</scope>
    <source>
        <strain evidence="12">KEN8</strain>
    </source>
</reference>